<keyword evidence="4 9" id="KW-0812">Transmembrane</keyword>
<gene>
    <name evidence="10" type="ORF">GCM10008927_18190</name>
</gene>
<evidence type="ECO:0000256" key="4">
    <source>
        <dbReference type="ARBA" id="ARBA00022692"/>
    </source>
</evidence>
<evidence type="ECO:0000256" key="9">
    <source>
        <dbReference type="SAM" id="Phobius"/>
    </source>
</evidence>
<comment type="similarity">
    <text evidence="8">Belongs to the anion channel-forming bestrophin (TC 1.A.46) family.</text>
</comment>
<keyword evidence="11" id="KW-1185">Reference proteome</keyword>
<evidence type="ECO:0000256" key="2">
    <source>
        <dbReference type="ARBA" id="ARBA00022448"/>
    </source>
</evidence>
<evidence type="ECO:0000256" key="7">
    <source>
        <dbReference type="ARBA" id="ARBA00023136"/>
    </source>
</evidence>
<evidence type="ECO:0000256" key="5">
    <source>
        <dbReference type="ARBA" id="ARBA00022989"/>
    </source>
</evidence>
<evidence type="ECO:0000256" key="1">
    <source>
        <dbReference type="ARBA" id="ARBA00004651"/>
    </source>
</evidence>
<dbReference type="InterPro" id="IPR044669">
    <property type="entry name" value="YneE/VCCN1/2-like"/>
</dbReference>
<sequence>MIVREYPSSFQLFFIMKGSVIPKIYGRIIGVAILSIAVLTIDKYLVKLPHVSISAMGIFGVALSLFLGFRNNAAYDRWWEARKLWGNMIADIRNLGRSLTIFMPDKSKHGEILSLAVVFAHLHRGFLRDVDVRDRVVPWVSETQADALIAHRNPANAALNTLAQKIEDDQSLSGFGQLKIAELLLSLGTAQAGCERIVTTPLPYVYSLLVRRTTYLYCGLLPFALIESTGWFAPFFSAVVAYVFFGLQSVTNELELPFRHVQNGLALDAMCRTIEISVCETMDREPPADWAVVDHVLT</sequence>
<keyword evidence="3" id="KW-1003">Cell membrane</keyword>
<accession>A0ABQ3D2S8</accession>
<feature type="transmembrane region" description="Helical" evidence="9">
    <location>
        <begin position="24"/>
        <end position="45"/>
    </location>
</feature>
<dbReference type="RefSeq" id="WP_189640399.1">
    <property type="nucleotide sequence ID" value="NZ_BMZF01000004.1"/>
</dbReference>
<protein>
    <recommendedName>
        <fullName evidence="12">Bestrophin</fullName>
    </recommendedName>
</protein>
<dbReference type="PANTHER" id="PTHR33281:SF19">
    <property type="entry name" value="VOLTAGE-DEPENDENT ANION CHANNEL-FORMING PROTEIN YNEE"/>
    <property type="match status" value="1"/>
</dbReference>
<evidence type="ECO:0000256" key="8">
    <source>
        <dbReference type="ARBA" id="ARBA00034708"/>
    </source>
</evidence>
<proteinExistence type="inferred from homology"/>
<reference evidence="11" key="1">
    <citation type="journal article" date="2019" name="Int. J. Syst. Evol. Microbiol.">
        <title>The Global Catalogue of Microorganisms (GCM) 10K type strain sequencing project: providing services to taxonomists for standard genome sequencing and annotation.</title>
        <authorList>
            <consortium name="The Broad Institute Genomics Platform"/>
            <consortium name="The Broad Institute Genome Sequencing Center for Infectious Disease"/>
            <person name="Wu L."/>
            <person name="Ma J."/>
        </authorList>
    </citation>
    <scope>NUCLEOTIDE SEQUENCE [LARGE SCALE GENOMIC DNA]</scope>
    <source>
        <strain evidence="11">KCTC 32465</strain>
    </source>
</reference>
<feature type="transmembrane region" description="Helical" evidence="9">
    <location>
        <begin position="51"/>
        <end position="69"/>
    </location>
</feature>
<keyword evidence="5 9" id="KW-1133">Transmembrane helix</keyword>
<keyword evidence="6" id="KW-0406">Ion transport</keyword>
<keyword evidence="2" id="KW-0813">Transport</keyword>
<feature type="transmembrane region" description="Helical" evidence="9">
    <location>
        <begin position="215"/>
        <end position="245"/>
    </location>
</feature>
<dbReference type="Pfam" id="PF25539">
    <property type="entry name" value="Bestrophin_2"/>
    <property type="match status" value="1"/>
</dbReference>
<name>A0ABQ3D2S8_9RHOB</name>
<comment type="caution">
    <text evidence="10">The sequence shown here is derived from an EMBL/GenBank/DDBJ whole genome shotgun (WGS) entry which is preliminary data.</text>
</comment>
<evidence type="ECO:0000313" key="10">
    <source>
        <dbReference type="EMBL" id="GHA52839.1"/>
    </source>
</evidence>
<evidence type="ECO:0000256" key="3">
    <source>
        <dbReference type="ARBA" id="ARBA00022475"/>
    </source>
</evidence>
<comment type="subcellular location">
    <subcellularLocation>
        <location evidence="1">Cell membrane</location>
        <topology evidence="1">Multi-pass membrane protein</topology>
    </subcellularLocation>
</comment>
<dbReference type="EMBL" id="BMZF01000004">
    <property type="protein sequence ID" value="GHA52839.1"/>
    <property type="molecule type" value="Genomic_DNA"/>
</dbReference>
<evidence type="ECO:0000313" key="11">
    <source>
        <dbReference type="Proteomes" id="UP000634455"/>
    </source>
</evidence>
<keyword evidence="7 9" id="KW-0472">Membrane</keyword>
<dbReference type="PANTHER" id="PTHR33281">
    <property type="entry name" value="UPF0187 PROTEIN YNEE"/>
    <property type="match status" value="1"/>
</dbReference>
<organism evidence="10 11">
    <name type="scientific">Paramylibacter ulvae</name>
    <dbReference type="NCBI Taxonomy" id="1651968"/>
    <lineage>
        <taxon>Bacteria</taxon>
        <taxon>Pseudomonadati</taxon>
        <taxon>Pseudomonadota</taxon>
        <taxon>Alphaproteobacteria</taxon>
        <taxon>Rhodobacterales</taxon>
        <taxon>Paracoccaceae</taxon>
        <taxon>Paramylibacter</taxon>
    </lineage>
</organism>
<evidence type="ECO:0008006" key="12">
    <source>
        <dbReference type="Google" id="ProtNLM"/>
    </source>
</evidence>
<evidence type="ECO:0000256" key="6">
    <source>
        <dbReference type="ARBA" id="ARBA00023065"/>
    </source>
</evidence>
<dbReference type="Proteomes" id="UP000634455">
    <property type="component" value="Unassembled WGS sequence"/>
</dbReference>